<keyword evidence="1" id="KW-0819">tRNA processing</keyword>
<proteinExistence type="predicted"/>
<comment type="caution">
    <text evidence="6">The sequence shown here is derived from an EMBL/GenBank/DDBJ whole genome shotgun (WGS) entry which is preliminary data.</text>
</comment>
<dbReference type="Gene3D" id="3.30.230.10">
    <property type="match status" value="1"/>
</dbReference>
<dbReference type="InterPro" id="IPR000100">
    <property type="entry name" value="RNase_P"/>
</dbReference>
<keyword evidence="4" id="KW-0378">Hydrolase</keyword>
<evidence type="ECO:0000256" key="2">
    <source>
        <dbReference type="ARBA" id="ARBA00022722"/>
    </source>
</evidence>
<keyword evidence="2" id="KW-0540">Nuclease</keyword>
<evidence type="ECO:0000313" key="7">
    <source>
        <dbReference type="Proteomes" id="UP000176923"/>
    </source>
</evidence>
<sequence>MLPKTHRITPPQFRRNTARYSHHENPVAQIIAKDNDLHIIRAGIVVPKRLDKRSVYRNRTKRKISEVIHKKVIGESVGVDLMIKSKKIFSPDESDTFAQLVSEVAEKAIFTHDQTKPKFT</sequence>
<dbReference type="EMBL" id="MFJL01000019">
    <property type="protein sequence ID" value="OGG15659.1"/>
    <property type="molecule type" value="Genomic_DNA"/>
</dbReference>
<protein>
    <submittedName>
        <fullName evidence="6">Uncharacterized protein</fullName>
    </submittedName>
</protein>
<dbReference type="GO" id="GO:0004526">
    <property type="term" value="F:ribonuclease P activity"/>
    <property type="evidence" value="ECO:0007669"/>
    <property type="project" value="InterPro"/>
</dbReference>
<dbReference type="STRING" id="1798382.A3D77_01370"/>
<evidence type="ECO:0000256" key="3">
    <source>
        <dbReference type="ARBA" id="ARBA00022759"/>
    </source>
</evidence>
<gene>
    <name evidence="6" type="ORF">A3D77_01370</name>
</gene>
<dbReference type="InterPro" id="IPR020568">
    <property type="entry name" value="Ribosomal_Su5_D2-typ_SF"/>
</dbReference>
<dbReference type="Pfam" id="PF00825">
    <property type="entry name" value="Ribonuclease_P"/>
    <property type="match status" value="1"/>
</dbReference>
<dbReference type="GO" id="GO:0008033">
    <property type="term" value="P:tRNA processing"/>
    <property type="evidence" value="ECO:0007669"/>
    <property type="project" value="UniProtKB-KW"/>
</dbReference>
<evidence type="ECO:0000256" key="5">
    <source>
        <dbReference type="ARBA" id="ARBA00022884"/>
    </source>
</evidence>
<keyword evidence="3" id="KW-0255">Endonuclease</keyword>
<evidence type="ECO:0000256" key="1">
    <source>
        <dbReference type="ARBA" id="ARBA00022694"/>
    </source>
</evidence>
<name>A0A1F5ZT86_9BACT</name>
<evidence type="ECO:0000313" key="6">
    <source>
        <dbReference type="EMBL" id="OGG15659.1"/>
    </source>
</evidence>
<dbReference type="SUPFAM" id="SSF54211">
    <property type="entry name" value="Ribosomal protein S5 domain 2-like"/>
    <property type="match status" value="1"/>
</dbReference>
<accession>A0A1F5ZT86</accession>
<reference evidence="6 7" key="1">
    <citation type="journal article" date="2016" name="Nat. Commun.">
        <title>Thousands of microbial genomes shed light on interconnected biogeochemical processes in an aquifer system.</title>
        <authorList>
            <person name="Anantharaman K."/>
            <person name="Brown C.T."/>
            <person name="Hug L.A."/>
            <person name="Sharon I."/>
            <person name="Castelle C.J."/>
            <person name="Probst A.J."/>
            <person name="Thomas B.C."/>
            <person name="Singh A."/>
            <person name="Wilkins M.J."/>
            <person name="Karaoz U."/>
            <person name="Brodie E.L."/>
            <person name="Williams K.H."/>
            <person name="Hubbard S.S."/>
            <person name="Banfield J.F."/>
        </authorList>
    </citation>
    <scope>NUCLEOTIDE SEQUENCE [LARGE SCALE GENOMIC DNA]</scope>
</reference>
<dbReference type="GO" id="GO:0000049">
    <property type="term" value="F:tRNA binding"/>
    <property type="evidence" value="ECO:0007669"/>
    <property type="project" value="InterPro"/>
</dbReference>
<keyword evidence="5" id="KW-0694">RNA-binding</keyword>
<dbReference type="Proteomes" id="UP000176923">
    <property type="component" value="Unassembled WGS sequence"/>
</dbReference>
<organism evidence="6 7">
    <name type="scientific">Candidatus Gottesmanbacteria bacterium RIFCSPHIGHO2_02_FULL_39_11</name>
    <dbReference type="NCBI Taxonomy" id="1798382"/>
    <lineage>
        <taxon>Bacteria</taxon>
        <taxon>Candidatus Gottesmaniibacteriota</taxon>
    </lineage>
</organism>
<evidence type="ECO:0000256" key="4">
    <source>
        <dbReference type="ARBA" id="ARBA00022801"/>
    </source>
</evidence>
<dbReference type="InterPro" id="IPR014721">
    <property type="entry name" value="Ribsml_uS5_D2-typ_fold_subgr"/>
</dbReference>
<dbReference type="AlphaFoldDB" id="A0A1F5ZT86"/>